<dbReference type="SUPFAM" id="SSF57196">
    <property type="entry name" value="EGF/Laminin"/>
    <property type="match status" value="1"/>
</dbReference>
<dbReference type="AlphaFoldDB" id="A0A8S3U722"/>
<dbReference type="Gene3D" id="2.10.25.10">
    <property type="entry name" value="Laminin"/>
    <property type="match status" value="1"/>
</dbReference>
<comment type="caution">
    <text evidence="5">The sequence shown here is derived from an EMBL/GenBank/DDBJ whole genome shotgun (WGS) entry which is preliminary data.</text>
</comment>
<reference evidence="5" key="1">
    <citation type="submission" date="2021-03" db="EMBL/GenBank/DDBJ databases">
        <authorList>
            <person name="Bekaert M."/>
        </authorList>
    </citation>
    <scope>NUCLEOTIDE SEQUENCE</scope>
</reference>
<dbReference type="CDD" id="cd00054">
    <property type="entry name" value="EGF_CA"/>
    <property type="match status" value="1"/>
</dbReference>
<dbReference type="PROSITE" id="PS50026">
    <property type="entry name" value="EGF_3"/>
    <property type="match status" value="1"/>
</dbReference>
<dbReference type="Pfam" id="PF00008">
    <property type="entry name" value="EGF"/>
    <property type="match status" value="1"/>
</dbReference>
<keyword evidence="1 2" id="KW-1015">Disulfide bond</keyword>
<evidence type="ECO:0000259" key="4">
    <source>
        <dbReference type="PROSITE" id="PS50026"/>
    </source>
</evidence>
<organism evidence="5 6">
    <name type="scientific">Mytilus edulis</name>
    <name type="common">Blue mussel</name>
    <dbReference type="NCBI Taxonomy" id="6550"/>
    <lineage>
        <taxon>Eukaryota</taxon>
        <taxon>Metazoa</taxon>
        <taxon>Spiralia</taxon>
        <taxon>Lophotrochozoa</taxon>
        <taxon>Mollusca</taxon>
        <taxon>Bivalvia</taxon>
        <taxon>Autobranchia</taxon>
        <taxon>Pteriomorphia</taxon>
        <taxon>Mytilida</taxon>
        <taxon>Mytiloidea</taxon>
        <taxon>Mytilidae</taxon>
        <taxon>Mytilinae</taxon>
        <taxon>Mytilus</taxon>
    </lineage>
</organism>
<feature type="disulfide bond" evidence="2">
    <location>
        <begin position="218"/>
        <end position="228"/>
    </location>
</feature>
<dbReference type="OrthoDB" id="8962045at2759"/>
<dbReference type="EMBL" id="CAJPWZ010002533">
    <property type="protein sequence ID" value="CAG2239692.1"/>
    <property type="molecule type" value="Genomic_DNA"/>
</dbReference>
<dbReference type="SMART" id="SM00179">
    <property type="entry name" value="EGF_CA"/>
    <property type="match status" value="1"/>
</dbReference>
<gene>
    <name evidence="5" type="ORF">MEDL_52041</name>
</gene>
<proteinExistence type="predicted"/>
<dbReference type="PROSITE" id="PS00022">
    <property type="entry name" value="EGF_1"/>
    <property type="match status" value="1"/>
</dbReference>
<dbReference type="InterPro" id="IPR001881">
    <property type="entry name" value="EGF-like_Ca-bd_dom"/>
</dbReference>
<comment type="caution">
    <text evidence="2">Lacks conserved residue(s) required for the propagation of feature annotation.</text>
</comment>
<dbReference type="SMART" id="SM00181">
    <property type="entry name" value="EGF"/>
    <property type="match status" value="1"/>
</dbReference>
<dbReference type="Proteomes" id="UP000683360">
    <property type="component" value="Unassembled WGS sequence"/>
</dbReference>
<evidence type="ECO:0000256" key="3">
    <source>
        <dbReference type="SAM" id="MobiDB-lite"/>
    </source>
</evidence>
<dbReference type="GO" id="GO:0005509">
    <property type="term" value="F:calcium ion binding"/>
    <property type="evidence" value="ECO:0007669"/>
    <property type="project" value="InterPro"/>
</dbReference>
<feature type="region of interest" description="Disordered" evidence="3">
    <location>
        <begin position="136"/>
        <end position="185"/>
    </location>
</feature>
<dbReference type="InterPro" id="IPR000742">
    <property type="entry name" value="EGF"/>
</dbReference>
<protein>
    <submittedName>
        <fullName evidence="5">CRB</fullName>
    </submittedName>
</protein>
<dbReference type="PROSITE" id="PS01186">
    <property type="entry name" value="EGF_2"/>
    <property type="match status" value="1"/>
</dbReference>
<accession>A0A8S3U722</accession>
<evidence type="ECO:0000256" key="2">
    <source>
        <dbReference type="PROSITE-ProRule" id="PRU00076"/>
    </source>
</evidence>
<evidence type="ECO:0000256" key="1">
    <source>
        <dbReference type="ARBA" id="ARBA00023157"/>
    </source>
</evidence>
<keyword evidence="6" id="KW-1185">Reference proteome</keyword>
<feature type="domain" description="EGF-like" evidence="4">
    <location>
        <begin position="214"/>
        <end position="249"/>
    </location>
</feature>
<feature type="disulfide bond" evidence="2">
    <location>
        <begin position="239"/>
        <end position="248"/>
    </location>
</feature>
<evidence type="ECO:0000313" key="6">
    <source>
        <dbReference type="Proteomes" id="UP000683360"/>
    </source>
</evidence>
<name>A0A8S3U722_MYTED</name>
<sequence>MFFYCCNACEPSGFCQPEQWAPWGYCNAACGGGVQKREKYICCDPQQYNSLQECLTGCSISSSWYQSNAVDHKKCGNCSRGGTFQLTHNRCICPLGYGGSCCDVKTTTTTTTTTVPTTYIATCTCTTRIATTTIIQTTSPTTKPTTSPTTEPTTTTTATTSTSPTTITTTSVTTPTTTTSHTHKPATGTTLLKTLIESTTKPISKLTMTQKGTDLSSCIGNPCQHGTCIPADHHYICLCTPGYEGQNCDKDLQIVEDRKPANYVYTQIQYMYVFPIFSCNCNREQTKVQPMKEKIKPKPMERQLRYDRW</sequence>
<evidence type="ECO:0000313" key="5">
    <source>
        <dbReference type="EMBL" id="CAG2239692.1"/>
    </source>
</evidence>
<keyword evidence="2" id="KW-0245">EGF-like domain</keyword>